<dbReference type="InterPro" id="IPR008928">
    <property type="entry name" value="6-hairpin_glycosidase_sf"/>
</dbReference>
<comment type="similarity">
    <text evidence="1">Belongs to the glycosyl hydrolase 9 (cellulase E) family.</text>
</comment>
<protein>
    <submittedName>
        <fullName evidence="8">Chitobiase</fullName>
    </submittedName>
</protein>
<evidence type="ECO:0000313" key="8">
    <source>
        <dbReference type="EMBL" id="RJG48468.1"/>
    </source>
</evidence>
<dbReference type="GO" id="GO:0000272">
    <property type="term" value="P:polysaccharide catabolic process"/>
    <property type="evidence" value="ECO:0007669"/>
    <property type="project" value="UniProtKB-KW"/>
</dbReference>
<dbReference type="InterPro" id="IPR013783">
    <property type="entry name" value="Ig-like_fold"/>
</dbReference>
<dbReference type="Proteomes" id="UP000283255">
    <property type="component" value="Unassembled WGS sequence"/>
</dbReference>
<keyword evidence="9" id="KW-1185">Reference proteome</keyword>
<dbReference type="Pfam" id="PF02927">
    <property type="entry name" value="CelD_N"/>
    <property type="match status" value="1"/>
</dbReference>
<dbReference type="PANTHER" id="PTHR22298">
    <property type="entry name" value="ENDO-1,4-BETA-GLUCANASE"/>
    <property type="match status" value="1"/>
</dbReference>
<keyword evidence="4" id="KW-0326">Glycosidase</keyword>
<name>A0A418YFZ5_9GAMM</name>
<evidence type="ECO:0000256" key="5">
    <source>
        <dbReference type="ARBA" id="ARBA00023326"/>
    </source>
</evidence>
<evidence type="ECO:0000259" key="6">
    <source>
        <dbReference type="Pfam" id="PF00759"/>
    </source>
</evidence>
<dbReference type="EMBL" id="QZCH01000008">
    <property type="protein sequence ID" value="RJG48468.1"/>
    <property type="molecule type" value="Genomic_DNA"/>
</dbReference>
<dbReference type="InterPro" id="IPR004197">
    <property type="entry name" value="Cellulase_Ig-like"/>
</dbReference>
<dbReference type="GO" id="GO:0008810">
    <property type="term" value="F:cellulase activity"/>
    <property type="evidence" value="ECO:0007669"/>
    <property type="project" value="InterPro"/>
</dbReference>
<dbReference type="SUPFAM" id="SSF81296">
    <property type="entry name" value="E set domains"/>
    <property type="match status" value="1"/>
</dbReference>
<feature type="domain" description="Glycoside hydrolase family 9" evidence="6">
    <location>
        <begin position="101"/>
        <end position="510"/>
    </location>
</feature>
<dbReference type="InterPro" id="IPR012341">
    <property type="entry name" value="6hp_glycosidase-like_sf"/>
</dbReference>
<dbReference type="CDD" id="cd02850">
    <property type="entry name" value="E_set_Cellulase_N"/>
    <property type="match status" value="1"/>
</dbReference>
<dbReference type="Gene3D" id="2.60.40.10">
    <property type="entry name" value="Immunoglobulins"/>
    <property type="match status" value="1"/>
</dbReference>
<sequence length="568" mass="64260">MQLLTNHIGYQVGANKVAVIKAKAGLNLSPASLVSCQDKTVCFSANIMAQGSVDQWSDWYFYHIDFSAFDEQGEFYLSLEHQGETIHSHPFCIAEELLIHQTLSDNIFYFKGQRSSGEFDKADQRLPFWGETDKFADVRGGWFDASGDMSKYLSHLSVANYLNPQQIPMVVWNMSRVHREFTGSDDIRKVNLNKRLLDEALFGADFLMRVLDEEGYFYMTIFDKWSKDVNNRHICAYSTQEGIKSAQWQAAFRQGGGVSIAALAAASQMAPLGEYTPAQYLEGAKHAYAHLCQHNERYCDNGKENIIDNYCALLAATELYRATTDTYYLSEARRWSEALQAKQSSDDKVSHFWAVEDGHSRPYYHAAEAGLPMISLLEYRQIETDQACIAKLDACVQQAMQFELDITAEVTNPFGYARQYVKAVDEAENRTAFFVAQQNESGYWWQGENARLASLATAAKLVACTYQTTEPVLAQQARDFAQQQLNWILGLNPFNACMLYGHGHNNPEYVDGYPSAPGGICNGITSGFDNERDISLVPEAQKDDFLQNWRWGEQWIPHAAWYMLAISL</sequence>
<dbReference type="Gene3D" id="1.50.10.10">
    <property type="match status" value="1"/>
</dbReference>
<evidence type="ECO:0000256" key="1">
    <source>
        <dbReference type="ARBA" id="ARBA00007072"/>
    </source>
</evidence>
<dbReference type="InterPro" id="IPR014756">
    <property type="entry name" value="Ig_E-set"/>
</dbReference>
<evidence type="ECO:0000256" key="2">
    <source>
        <dbReference type="ARBA" id="ARBA00022801"/>
    </source>
</evidence>
<dbReference type="SUPFAM" id="SSF48208">
    <property type="entry name" value="Six-hairpin glycosidases"/>
    <property type="match status" value="1"/>
</dbReference>
<proteinExistence type="inferred from homology"/>
<evidence type="ECO:0000256" key="3">
    <source>
        <dbReference type="ARBA" id="ARBA00023277"/>
    </source>
</evidence>
<gene>
    <name evidence="8" type="ORF">D1Z90_08220</name>
</gene>
<dbReference type="Pfam" id="PF00759">
    <property type="entry name" value="Glyco_hydro_9"/>
    <property type="match status" value="1"/>
</dbReference>
<evidence type="ECO:0000313" key="9">
    <source>
        <dbReference type="Proteomes" id="UP000283255"/>
    </source>
</evidence>
<reference evidence="8 9" key="1">
    <citation type="submission" date="2018-09" db="EMBL/GenBank/DDBJ databases">
        <authorList>
            <person name="Wang F."/>
        </authorList>
    </citation>
    <scope>NUCLEOTIDE SEQUENCE [LARGE SCALE GENOMIC DNA]</scope>
    <source>
        <strain evidence="8 9">PLHSC7-2</strain>
    </source>
</reference>
<accession>A0A418YFZ5</accession>
<dbReference type="RefSeq" id="WP_119910278.1">
    <property type="nucleotide sequence ID" value="NZ_QZCH01000008.1"/>
</dbReference>
<dbReference type="AlphaFoldDB" id="A0A418YFZ5"/>
<reference evidence="8 9" key="2">
    <citation type="submission" date="2019-01" db="EMBL/GenBank/DDBJ databases">
        <title>Motilimonas pumilus sp. nov., isolated from the gut of sea cucumber (Apostichopus japonicus).</title>
        <authorList>
            <person name="Wang F.-Q."/>
            <person name="Ren L.-H."/>
            <person name="Lin Y.-W."/>
            <person name="Sun G.-H."/>
            <person name="Du Z.-J."/>
            <person name="Zhao J.-X."/>
            <person name="Liu X.-J."/>
            <person name="Liu L.-J."/>
        </authorList>
    </citation>
    <scope>NUCLEOTIDE SEQUENCE [LARGE SCALE GENOMIC DNA]</scope>
    <source>
        <strain evidence="8 9">PLHSC7-2</strain>
    </source>
</reference>
<dbReference type="InterPro" id="IPR001701">
    <property type="entry name" value="Glyco_hydro_9"/>
</dbReference>
<evidence type="ECO:0000259" key="7">
    <source>
        <dbReference type="Pfam" id="PF02927"/>
    </source>
</evidence>
<evidence type="ECO:0000256" key="4">
    <source>
        <dbReference type="ARBA" id="ARBA00023295"/>
    </source>
</evidence>
<organism evidence="8 9">
    <name type="scientific">Motilimonas pumila</name>
    <dbReference type="NCBI Taxonomy" id="2303987"/>
    <lineage>
        <taxon>Bacteria</taxon>
        <taxon>Pseudomonadati</taxon>
        <taxon>Pseudomonadota</taxon>
        <taxon>Gammaproteobacteria</taxon>
        <taxon>Alteromonadales</taxon>
        <taxon>Alteromonadales genera incertae sedis</taxon>
        <taxon>Motilimonas</taxon>
    </lineage>
</organism>
<keyword evidence="3" id="KW-0119">Carbohydrate metabolism</keyword>
<comment type="caution">
    <text evidence="8">The sequence shown here is derived from an EMBL/GenBank/DDBJ whole genome shotgun (WGS) entry which is preliminary data.</text>
</comment>
<keyword evidence="5" id="KW-0624">Polysaccharide degradation</keyword>
<feature type="domain" description="Cellulase Ig-like" evidence="7">
    <location>
        <begin position="6"/>
        <end position="82"/>
    </location>
</feature>
<dbReference type="OrthoDB" id="9808897at2"/>
<keyword evidence="2" id="KW-0378">Hydrolase</keyword>